<dbReference type="Proteomes" id="UP000234530">
    <property type="component" value="Chromosome"/>
</dbReference>
<organism evidence="11 12">
    <name type="scientific">Paracoccus zhejiangensis</name>
    <dbReference type="NCBI Taxonomy" id="1077935"/>
    <lineage>
        <taxon>Bacteria</taxon>
        <taxon>Pseudomonadati</taxon>
        <taxon>Pseudomonadota</taxon>
        <taxon>Alphaproteobacteria</taxon>
        <taxon>Rhodobacterales</taxon>
        <taxon>Paracoccaceae</taxon>
        <taxon>Paracoccus</taxon>
    </lineage>
</organism>
<gene>
    <name evidence="11" type="ORF">CX676_13795</name>
</gene>
<dbReference type="GO" id="GO:0004673">
    <property type="term" value="F:protein histidine kinase activity"/>
    <property type="evidence" value="ECO:0007669"/>
    <property type="project" value="UniProtKB-EC"/>
</dbReference>
<evidence type="ECO:0000313" key="12">
    <source>
        <dbReference type="Proteomes" id="UP000234530"/>
    </source>
</evidence>
<evidence type="ECO:0000256" key="3">
    <source>
        <dbReference type="ARBA" id="ARBA00012438"/>
    </source>
</evidence>
<dbReference type="Gene3D" id="3.30.565.10">
    <property type="entry name" value="Histidine kinase-like ATPase, C-terminal domain"/>
    <property type="match status" value="1"/>
</dbReference>
<evidence type="ECO:0000256" key="8">
    <source>
        <dbReference type="ARBA" id="ARBA00022840"/>
    </source>
</evidence>
<dbReference type="PANTHER" id="PTHR41523">
    <property type="entry name" value="TWO-COMPONENT SYSTEM SENSOR PROTEIN"/>
    <property type="match status" value="1"/>
</dbReference>
<dbReference type="OrthoDB" id="9767435at2"/>
<dbReference type="InterPro" id="IPR011495">
    <property type="entry name" value="Sig_transdc_His_kin_sub2_dim/P"/>
</dbReference>
<dbReference type="InterPro" id="IPR003660">
    <property type="entry name" value="HAMP_dom"/>
</dbReference>
<comment type="subcellular location">
    <subcellularLocation>
        <location evidence="2">Membrane</location>
    </subcellularLocation>
</comment>
<feature type="domain" description="HAMP" evidence="10">
    <location>
        <begin position="310"/>
        <end position="364"/>
    </location>
</feature>
<accession>A0A2H5F0P3</accession>
<proteinExistence type="predicted"/>
<keyword evidence="9" id="KW-0472">Membrane</keyword>
<dbReference type="GO" id="GO:0005524">
    <property type="term" value="F:ATP binding"/>
    <property type="evidence" value="ECO:0007669"/>
    <property type="project" value="UniProtKB-KW"/>
</dbReference>
<feature type="transmembrane region" description="Helical" evidence="9">
    <location>
        <begin position="290"/>
        <end position="313"/>
    </location>
</feature>
<evidence type="ECO:0000259" key="10">
    <source>
        <dbReference type="PROSITE" id="PS50885"/>
    </source>
</evidence>
<dbReference type="KEGG" id="pzh:CX676_13795"/>
<evidence type="ECO:0000256" key="6">
    <source>
        <dbReference type="ARBA" id="ARBA00022741"/>
    </source>
</evidence>
<feature type="transmembrane region" description="Helical" evidence="9">
    <location>
        <begin position="15"/>
        <end position="36"/>
    </location>
</feature>
<dbReference type="EMBL" id="CP025430">
    <property type="protein sequence ID" value="AUH65114.1"/>
    <property type="molecule type" value="Genomic_DNA"/>
</dbReference>
<evidence type="ECO:0000256" key="9">
    <source>
        <dbReference type="SAM" id="Phobius"/>
    </source>
</evidence>
<evidence type="ECO:0000256" key="1">
    <source>
        <dbReference type="ARBA" id="ARBA00000085"/>
    </source>
</evidence>
<name>A0A2H5F0P3_9RHOB</name>
<dbReference type="PANTHER" id="PTHR41523:SF8">
    <property type="entry name" value="ETHYLENE RESPONSE SENSOR PROTEIN"/>
    <property type="match status" value="1"/>
</dbReference>
<dbReference type="EC" id="2.7.13.3" evidence="3"/>
<keyword evidence="8" id="KW-0067">ATP-binding</keyword>
<dbReference type="GO" id="GO:0016020">
    <property type="term" value="C:membrane"/>
    <property type="evidence" value="ECO:0007669"/>
    <property type="project" value="UniProtKB-SubCell"/>
</dbReference>
<evidence type="ECO:0000256" key="2">
    <source>
        <dbReference type="ARBA" id="ARBA00004370"/>
    </source>
</evidence>
<feature type="transmembrane region" description="Helical" evidence="9">
    <location>
        <begin position="254"/>
        <end position="270"/>
    </location>
</feature>
<keyword evidence="7 11" id="KW-0418">Kinase</keyword>
<keyword evidence="5" id="KW-0808">Transferase</keyword>
<keyword evidence="9" id="KW-0812">Transmembrane</keyword>
<keyword evidence="4" id="KW-0597">Phosphoprotein</keyword>
<protein>
    <recommendedName>
        <fullName evidence="3">histidine kinase</fullName>
        <ecNumber evidence="3">2.7.13.3</ecNumber>
    </recommendedName>
</protein>
<evidence type="ECO:0000256" key="4">
    <source>
        <dbReference type="ARBA" id="ARBA00022553"/>
    </source>
</evidence>
<dbReference type="GO" id="GO:0007165">
    <property type="term" value="P:signal transduction"/>
    <property type="evidence" value="ECO:0007669"/>
    <property type="project" value="InterPro"/>
</dbReference>
<dbReference type="SUPFAM" id="SSF55874">
    <property type="entry name" value="ATPase domain of HSP90 chaperone/DNA topoisomerase II/histidine kinase"/>
    <property type="match status" value="1"/>
</dbReference>
<evidence type="ECO:0000256" key="7">
    <source>
        <dbReference type="ARBA" id="ARBA00022777"/>
    </source>
</evidence>
<keyword evidence="6" id="KW-0547">Nucleotide-binding</keyword>
<dbReference type="AlphaFoldDB" id="A0A2H5F0P3"/>
<keyword evidence="9" id="KW-1133">Transmembrane helix</keyword>
<dbReference type="CDD" id="cd18773">
    <property type="entry name" value="PDC1_HK_sensor"/>
    <property type="match status" value="1"/>
</dbReference>
<dbReference type="Pfam" id="PF07568">
    <property type="entry name" value="HisKA_2"/>
    <property type="match status" value="1"/>
</dbReference>
<sequence>MLWRWRDRLEFTKGLGFRLAALLSVAILPIGLISLVQTLHVSREAERSAEIALLGRTASAAAGERALLQGALGTADALGPAVLEVLDDADACAEIMRSFLLHSAVYQGAAFVPMNGISRCTSDGGGSEPVDMRDSRAYQKFVSQPQTMITALSKGSLSGRPVVVVMQPLYQDRDLLGYVVVSLSSALLQSTHAVGFGTEGAGIITFNHKGEPLTADGRPETAVDDLLPRGVTLSSLIELNDSTFVEWSNTGERRVFAVVPVVPGLVYALGSWTPQLAGLDRLNMSQFTAIIFPILLWLVSLAVAYFAVYRLVLRHIRVLRGQMRRFAIGNRDTPPPVLTDAPAEITDVSQTFHNMARILIRDEEAMEEAVAEKTVLLKEVHHRVKNNLQLIASIINMQGRMIEDNDAKRVLRSVQDRVAALATIYRNLYQAEHLDAVEADRLMGDIINQMVNAGVEAGSGLRVQTDLQPLTLLPDQAVPLTLLATEAFTNALKYAGTPPGEDHPWVRVSLTHPSKHKAVLEIANSTGERLDGSAIPDSTGLGGQLIGAFATQLEGEAEFTQQDHVFTLRLPFKVQRANPMDVTDIRSVVLTSAAREGSQH</sequence>
<dbReference type="Gene3D" id="3.30.450.20">
    <property type="entry name" value="PAS domain"/>
    <property type="match status" value="2"/>
</dbReference>
<comment type="catalytic activity">
    <reaction evidence="1">
        <text>ATP + protein L-histidine = ADP + protein N-phospho-L-histidine.</text>
        <dbReference type="EC" id="2.7.13.3"/>
    </reaction>
</comment>
<dbReference type="PROSITE" id="PS50885">
    <property type="entry name" value="HAMP"/>
    <property type="match status" value="1"/>
</dbReference>
<reference evidence="11 12" key="1">
    <citation type="journal article" date="2013" name="Antonie Van Leeuwenhoek">
        <title>Paracoccus zhejiangensis sp. nov., isolated from activated sludge in wastewater-treatment system.</title>
        <authorList>
            <person name="Wu Z.G."/>
            <person name="Zhang D.F."/>
            <person name="Liu Y.L."/>
            <person name="Wang F."/>
            <person name="Jiang X."/>
            <person name="Li C."/>
            <person name="Li S.P."/>
            <person name="Hong Q."/>
            <person name="Li W.J."/>
        </authorList>
    </citation>
    <scope>NUCLEOTIDE SEQUENCE [LARGE SCALE GENOMIC DNA]</scope>
    <source>
        <strain evidence="11 12">J6</strain>
    </source>
</reference>
<evidence type="ECO:0000313" key="11">
    <source>
        <dbReference type="EMBL" id="AUH65114.1"/>
    </source>
</evidence>
<dbReference type="InterPro" id="IPR036890">
    <property type="entry name" value="HATPase_C_sf"/>
</dbReference>
<dbReference type="RefSeq" id="WP_101753141.1">
    <property type="nucleotide sequence ID" value="NZ_CP025430.1"/>
</dbReference>
<keyword evidence="12" id="KW-1185">Reference proteome</keyword>
<evidence type="ECO:0000256" key="5">
    <source>
        <dbReference type="ARBA" id="ARBA00022679"/>
    </source>
</evidence>